<comment type="catalytic activity">
    <reaction evidence="9">
        <text>L-seryl-[protein] + ATP = O-phospho-L-seryl-[protein] + ADP + H(+)</text>
        <dbReference type="Rhea" id="RHEA:17989"/>
        <dbReference type="Rhea" id="RHEA-COMP:9863"/>
        <dbReference type="Rhea" id="RHEA-COMP:11604"/>
        <dbReference type="ChEBI" id="CHEBI:15378"/>
        <dbReference type="ChEBI" id="CHEBI:29999"/>
        <dbReference type="ChEBI" id="CHEBI:30616"/>
        <dbReference type="ChEBI" id="CHEBI:83421"/>
        <dbReference type="ChEBI" id="CHEBI:456216"/>
        <dbReference type="EC" id="2.7.11.1"/>
    </reaction>
</comment>
<dbReference type="PANTHER" id="PTHR45647:SF84">
    <property type="entry name" value="U-BOX DOMAIN-CONTAINING PROTEIN 35-LIKE"/>
    <property type="match status" value="1"/>
</dbReference>
<evidence type="ECO:0000256" key="7">
    <source>
        <dbReference type="ARBA" id="ARBA00022840"/>
    </source>
</evidence>
<keyword evidence="14" id="KW-1185">Reference proteome</keyword>
<evidence type="ECO:0000313" key="14">
    <source>
        <dbReference type="Proteomes" id="UP001370490"/>
    </source>
</evidence>
<feature type="domain" description="Protein kinase" evidence="12">
    <location>
        <begin position="450"/>
        <end position="728"/>
    </location>
</feature>
<organism evidence="13 14">
    <name type="scientific">Dillenia turbinata</name>
    <dbReference type="NCBI Taxonomy" id="194707"/>
    <lineage>
        <taxon>Eukaryota</taxon>
        <taxon>Viridiplantae</taxon>
        <taxon>Streptophyta</taxon>
        <taxon>Embryophyta</taxon>
        <taxon>Tracheophyta</taxon>
        <taxon>Spermatophyta</taxon>
        <taxon>Magnoliopsida</taxon>
        <taxon>eudicotyledons</taxon>
        <taxon>Gunneridae</taxon>
        <taxon>Pentapetalae</taxon>
        <taxon>Dilleniales</taxon>
        <taxon>Dilleniaceae</taxon>
        <taxon>Dillenia</taxon>
    </lineage>
</organism>
<keyword evidence="6" id="KW-0833">Ubl conjugation pathway</keyword>
<evidence type="ECO:0000313" key="13">
    <source>
        <dbReference type="EMBL" id="KAK6915225.1"/>
    </source>
</evidence>
<evidence type="ECO:0000256" key="6">
    <source>
        <dbReference type="ARBA" id="ARBA00022786"/>
    </source>
</evidence>
<dbReference type="FunFam" id="1.10.510.10:FF:001023">
    <property type="entry name" value="Os07g0541700 protein"/>
    <property type="match status" value="1"/>
</dbReference>
<dbReference type="InterPro" id="IPR000719">
    <property type="entry name" value="Prot_kinase_dom"/>
</dbReference>
<dbReference type="InterPro" id="IPR008271">
    <property type="entry name" value="Ser/Thr_kinase_AS"/>
</dbReference>
<reference evidence="13 14" key="1">
    <citation type="submission" date="2023-12" db="EMBL/GenBank/DDBJ databases">
        <title>A high-quality genome assembly for Dillenia turbinata (Dilleniales).</title>
        <authorList>
            <person name="Chanderbali A."/>
        </authorList>
    </citation>
    <scope>NUCLEOTIDE SEQUENCE [LARGE SCALE GENOMIC DNA]</scope>
    <source>
        <strain evidence="13">LSX21</strain>
        <tissue evidence="13">Leaf</tissue>
    </source>
</reference>
<dbReference type="SUPFAM" id="SSF56112">
    <property type="entry name" value="Protein kinase-like (PK-like)"/>
    <property type="match status" value="1"/>
</dbReference>
<sequence>MWLSKGHEHVEKKNGGDGIVAVAIDKNKGSKNALRWAIENLLSRGRTVILIHVLQKPSSRDANHIAHAASSPESHDKQITDLFLSFHCFSILKDITCHDVVLQDGDIVKAIVEFSAYAAVENLVLGASRHGLLGRLKSSDIPLGVLKTAPDFCTVYVISKQKISSVRNACRPAPFVSPLTVQIQKHLSQKSMDRSTSNITRSERLPRKPHNNLHDDRESFKSLFSVTGRGLTGKTYGDFMDAETGITFVSSGRPSSDRVSSVGYDAMDYSPPRLSTSSSERSSSVSMCIGHKTNEHNEFSSFSDQDSGISYCSSQNPDEMEEEMRRLKLQLKQTMDMYSNACKEALSAQQKALELQRWRMEEVRRLEESKLAEEAARAIAEKEKQNYKAALEAADAQKRIAEMEMQKRVSAEMKALKENEESKMFMGSSNHHLRYRKYKIEEIEEATDFFSETRKIGEGGYGPVFKCYLDHTPVAVKVLRPNASQGRIQFQKEVEVLSCIRHPNIILLIGACPEYGCLVYEYLANGSLDDHLFCRGNTVPLSWQLRFRIAAEIATGLHFLHQSKPEPLVHRDLKPANILLDHNYVSKISDVGLARLIPPVVADNVTQYQMTSAAGTFCYIDPEYQQTGMLSVKSDVYSLGVMLMQLITGKTPMGLAQQVKRSIEKGTFQEMLDPKVTDWPFEEALSFAKIAVQCAEILRKDRPDLGKVVLPELSRLREFAEENMHQIVPSLTSAGPSPTHSETSVCQTHSETQSTKSNSTISSATQKEPEPAG</sequence>
<keyword evidence="4" id="KW-0547">Nucleotide-binding</keyword>
<dbReference type="InterPro" id="IPR006016">
    <property type="entry name" value="UspA"/>
</dbReference>
<proteinExistence type="predicted"/>
<dbReference type="Gene3D" id="3.30.200.20">
    <property type="entry name" value="Phosphorylase Kinase, domain 1"/>
    <property type="match status" value="1"/>
</dbReference>
<dbReference type="PROSITE" id="PS00108">
    <property type="entry name" value="PROTEIN_KINASE_ST"/>
    <property type="match status" value="1"/>
</dbReference>
<feature type="compositionally biased region" description="Basic and acidic residues" evidence="11">
    <location>
        <begin position="201"/>
        <end position="214"/>
    </location>
</feature>
<dbReference type="PANTHER" id="PTHR45647">
    <property type="entry name" value="OS02G0152300 PROTEIN"/>
    <property type="match status" value="1"/>
</dbReference>
<feature type="coiled-coil region" evidence="10">
    <location>
        <begin position="363"/>
        <end position="404"/>
    </location>
</feature>
<dbReference type="SUPFAM" id="SSF52402">
    <property type="entry name" value="Adenine nucleotide alpha hydrolases-like"/>
    <property type="match status" value="1"/>
</dbReference>
<dbReference type="Gene3D" id="3.40.50.620">
    <property type="entry name" value="HUPs"/>
    <property type="match status" value="1"/>
</dbReference>
<comment type="catalytic activity">
    <reaction evidence="8">
        <text>L-threonyl-[protein] + ATP = O-phospho-L-threonyl-[protein] + ADP + H(+)</text>
        <dbReference type="Rhea" id="RHEA:46608"/>
        <dbReference type="Rhea" id="RHEA-COMP:11060"/>
        <dbReference type="Rhea" id="RHEA-COMP:11605"/>
        <dbReference type="ChEBI" id="CHEBI:15378"/>
        <dbReference type="ChEBI" id="CHEBI:30013"/>
        <dbReference type="ChEBI" id="CHEBI:30616"/>
        <dbReference type="ChEBI" id="CHEBI:61977"/>
        <dbReference type="ChEBI" id="CHEBI:456216"/>
        <dbReference type="EC" id="2.7.11.1"/>
    </reaction>
</comment>
<gene>
    <name evidence="13" type="ORF">RJ641_020342</name>
</gene>
<keyword evidence="5" id="KW-0418">Kinase</keyword>
<name>A0AAN8YWT5_9MAGN</name>
<dbReference type="CDD" id="cd14066">
    <property type="entry name" value="STKc_IRAK"/>
    <property type="match status" value="1"/>
</dbReference>
<keyword evidence="2" id="KW-0723">Serine/threonine-protein kinase</keyword>
<keyword evidence="7" id="KW-0067">ATP-binding</keyword>
<accession>A0AAN8YWT5</accession>
<dbReference type="AlphaFoldDB" id="A0AAN8YWT5"/>
<dbReference type="SMART" id="SM00220">
    <property type="entry name" value="S_TKc"/>
    <property type="match status" value="1"/>
</dbReference>
<feature type="region of interest" description="Disordered" evidence="11">
    <location>
        <begin position="190"/>
        <end position="214"/>
    </location>
</feature>
<evidence type="ECO:0000256" key="5">
    <source>
        <dbReference type="ARBA" id="ARBA00022777"/>
    </source>
</evidence>
<dbReference type="InterPro" id="IPR051348">
    <property type="entry name" value="U-box_ubiquitin_ligases"/>
</dbReference>
<dbReference type="InterPro" id="IPR014729">
    <property type="entry name" value="Rossmann-like_a/b/a_fold"/>
</dbReference>
<evidence type="ECO:0000256" key="3">
    <source>
        <dbReference type="ARBA" id="ARBA00022679"/>
    </source>
</evidence>
<evidence type="ECO:0000256" key="10">
    <source>
        <dbReference type="SAM" id="Coils"/>
    </source>
</evidence>
<keyword evidence="3" id="KW-0808">Transferase</keyword>
<evidence type="ECO:0000256" key="11">
    <source>
        <dbReference type="SAM" id="MobiDB-lite"/>
    </source>
</evidence>
<dbReference type="Proteomes" id="UP001370490">
    <property type="component" value="Unassembled WGS sequence"/>
</dbReference>
<dbReference type="PROSITE" id="PS50011">
    <property type="entry name" value="PROTEIN_KINASE_DOM"/>
    <property type="match status" value="1"/>
</dbReference>
<dbReference type="EMBL" id="JBAMMX010000025">
    <property type="protein sequence ID" value="KAK6915225.1"/>
    <property type="molecule type" value="Genomic_DNA"/>
</dbReference>
<evidence type="ECO:0000259" key="12">
    <source>
        <dbReference type="PROSITE" id="PS50011"/>
    </source>
</evidence>
<dbReference type="GO" id="GO:0005524">
    <property type="term" value="F:ATP binding"/>
    <property type="evidence" value="ECO:0007669"/>
    <property type="project" value="UniProtKB-KW"/>
</dbReference>
<dbReference type="Pfam" id="PF00582">
    <property type="entry name" value="Usp"/>
    <property type="match status" value="1"/>
</dbReference>
<evidence type="ECO:0000256" key="2">
    <source>
        <dbReference type="ARBA" id="ARBA00022527"/>
    </source>
</evidence>
<dbReference type="GO" id="GO:0061630">
    <property type="term" value="F:ubiquitin protein ligase activity"/>
    <property type="evidence" value="ECO:0007669"/>
    <property type="project" value="UniProtKB-EC"/>
</dbReference>
<dbReference type="Pfam" id="PF07714">
    <property type="entry name" value="PK_Tyr_Ser-Thr"/>
    <property type="match status" value="1"/>
</dbReference>
<evidence type="ECO:0000256" key="4">
    <source>
        <dbReference type="ARBA" id="ARBA00022741"/>
    </source>
</evidence>
<comment type="caution">
    <text evidence="13">The sequence shown here is derived from an EMBL/GenBank/DDBJ whole genome shotgun (WGS) entry which is preliminary data.</text>
</comment>
<evidence type="ECO:0000256" key="9">
    <source>
        <dbReference type="ARBA" id="ARBA00048679"/>
    </source>
</evidence>
<keyword evidence="10" id="KW-0175">Coiled coil</keyword>
<dbReference type="FunFam" id="3.30.200.20:FF:000162">
    <property type="entry name" value="Adenine nucleotide alpha hydrolase-like domain kinase"/>
    <property type="match status" value="1"/>
</dbReference>
<evidence type="ECO:0000256" key="1">
    <source>
        <dbReference type="ARBA" id="ARBA00000900"/>
    </source>
</evidence>
<protein>
    <submittedName>
        <fullName evidence="13">UspA</fullName>
    </submittedName>
</protein>
<dbReference type="GO" id="GO:0004674">
    <property type="term" value="F:protein serine/threonine kinase activity"/>
    <property type="evidence" value="ECO:0007669"/>
    <property type="project" value="UniProtKB-KW"/>
</dbReference>
<dbReference type="InterPro" id="IPR001245">
    <property type="entry name" value="Ser-Thr/Tyr_kinase_cat_dom"/>
</dbReference>
<comment type="catalytic activity">
    <reaction evidence="1">
        <text>S-ubiquitinyl-[E2 ubiquitin-conjugating enzyme]-L-cysteine + [acceptor protein]-L-lysine = [E2 ubiquitin-conjugating enzyme]-L-cysteine + N(6)-ubiquitinyl-[acceptor protein]-L-lysine.</text>
        <dbReference type="EC" id="2.3.2.27"/>
    </reaction>
</comment>
<dbReference type="Gene3D" id="1.10.510.10">
    <property type="entry name" value="Transferase(Phosphotransferase) domain 1"/>
    <property type="match status" value="1"/>
</dbReference>
<dbReference type="InterPro" id="IPR011009">
    <property type="entry name" value="Kinase-like_dom_sf"/>
</dbReference>
<feature type="region of interest" description="Disordered" evidence="11">
    <location>
        <begin position="729"/>
        <end position="773"/>
    </location>
</feature>
<evidence type="ECO:0000256" key="8">
    <source>
        <dbReference type="ARBA" id="ARBA00047899"/>
    </source>
</evidence>
<feature type="compositionally biased region" description="Polar residues" evidence="11">
    <location>
        <begin position="190"/>
        <end position="200"/>
    </location>
</feature>
<dbReference type="CDD" id="cd01989">
    <property type="entry name" value="USP_STK_Ubox_N"/>
    <property type="match status" value="1"/>
</dbReference>
<feature type="compositionally biased region" description="Polar residues" evidence="11">
    <location>
        <begin position="729"/>
        <end position="766"/>
    </location>
</feature>